<evidence type="ECO:0000256" key="2">
    <source>
        <dbReference type="ARBA" id="ARBA00023157"/>
    </source>
</evidence>
<evidence type="ECO:0000256" key="5">
    <source>
        <dbReference type="ARBA" id="ARBA00037626"/>
    </source>
</evidence>
<dbReference type="FunFam" id="2.60.40.420:FF:000018">
    <property type="entry name" value="Lamin-like protein"/>
    <property type="match status" value="1"/>
</dbReference>
<comment type="similarity">
    <text evidence="4">Belongs to the early nodulin-like (ENODL) family.</text>
</comment>
<dbReference type="InterPro" id="IPR003245">
    <property type="entry name" value="Phytocyanin_dom"/>
</dbReference>
<keyword evidence="6" id="KW-1133">Transmembrane helix</keyword>
<dbReference type="InterPro" id="IPR039391">
    <property type="entry name" value="Phytocyanin-like"/>
</dbReference>
<comment type="caution">
    <text evidence="8">The sequence shown here is derived from an EMBL/GenBank/DDBJ whole genome shotgun (WGS) entry which is preliminary data.</text>
</comment>
<evidence type="ECO:0000313" key="9">
    <source>
        <dbReference type="Proteomes" id="UP001558713"/>
    </source>
</evidence>
<keyword evidence="6" id="KW-0472">Membrane</keyword>
<evidence type="ECO:0000256" key="3">
    <source>
        <dbReference type="ARBA" id="ARBA00023180"/>
    </source>
</evidence>
<evidence type="ECO:0000256" key="6">
    <source>
        <dbReference type="SAM" id="Phobius"/>
    </source>
</evidence>
<dbReference type="AlphaFoldDB" id="A0ABD1C8Y3"/>
<dbReference type="InterPro" id="IPR008972">
    <property type="entry name" value="Cupredoxin"/>
</dbReference>
<dbReference type="SUPFAM" id="SSF49503">
    <property type="entry name" value="Cupredoxins"/>
    <property type="match status" value="1"/>
</dbReference>
<dbReference type="PANTHER" id="PTHR33021:SF262">
    <property type="entry name" value="EARLY NODULIN-LIKE PROTEIN 20"/>
    <property type="match status" value="1"/>
</dbReference>
<feature type="domain" description="Phytocyanin" evidence="7">
    <location>
        <begin position="25"/>
        <end position="125"/>
    </location>
</feature>
<dbReference type="PROSITE" id="PS51485">
    <property type="entry name" value="PHYTOCYANIN"/>
    <property type="match status" value="1"/>
</dbReference>
<evidence type="ECO:0000259" key="7">
    <source>
        <dbReference type="PROSITE" id="PS51485"/>
    </source>
</evidence>
<keyword evidence="1" id="KW-0732">Signal</keyword>
<gene>
    <name evidence="8" type="ORF">V5N11_019573</name>
</gene>
<dbReference type="Gene3D" id="2.60.40.420">
    <property type="entry name" value="Cupredoxins - blue copper proteins"/>
    <property type="match status" value="1"/>
</dbReference>
<keyword evidence="3" id="KW-0325">Glycoprotein</keyword>
<protein>
    <submittedName>
        <fullName evidence="8">Early nodulin-like protein 20</fullName>
    </submittedName>
</protein>
<dbReference type="EMBL" id="JBANAX010000016">
    <property type="protein sequence ID" value="KAL1225889.1"/>
    <property type="molecule type" value="Genomic_DNA"/>
</dbReference>
<keyword evidence="6" id="KW-0812">Transmembrane</keyword>
<organism evidence="8 9">
    <name type="scientific">Cardamine amara subsp. amara</name>
    <dbReference type="NCBI Taxonomy" id="228776"/>
    <lineage>
        <taxon>Eukaryota</taxon>
        <taxon>Viridiplantae</taxon>
        <taxon>Streptophyta</taxon>
        <taxon>Embryophyta</taxon>
        <taxon>Tracheophyta</taxon>
        <taxon>Spermatophyta</taxon>
        <taxon>Magnoliopsida</taxon>
        <taxon>eudicotyledons</taxon>
        <taxon>Gunneridae</taxon>
        <taxon>Pentapetalae</taxon>
        <taxon>rosids</taxon>
        <taxon>malvids</taxon>
        <taxon>Brassicales</taxon>
        <taxon>Brassicaceae</taxon>
        <taxon>Cardamineae</taxon>
        <taxon>Cardamine</taxon>
    </lineage>
</organism>
<comment type="function">
    <text evidence="5">May act as a carbohydrate transporter.</text>
</comment>
<dbReference type="Proteomes" id="UP001558713">
    <property type="component" value="Unassembled WGS sequence"/>
</dbReference>
<accession>A0ABD1C8Y3</accession>
<reference evidence="8 9" key="1">
    <citation type="submission" date="2024-04" db="EMBL/GenBank/DDBJ databases">
        <title>Genome assembly C_amara_ONT_v2.</title>
        <authorList>
            <person name="Yant L."/>
            <person name="Moore C."/>
            <person name="Slenker M."/>
        </authorList>
    </citation>
    <scope>NUCLEOTIDE SEQUENCE [LARGE SCALE GENOMIC DNA]</scope>
    <source>
        <tissue evidence="8">Leaf</tissue>
    </source>
</reference>
<name>A0ABD1C8Y3_CARAN</name>
<evidence type="ECO:0000256" key="4">
    <source>
        <dbReference type="ARBA" id="ARBA00035011"/>
    </source>
</evidence>
<feature type="transmembrane region" description="Helical" evidence="6">
    <location>
        <begin position="6"/>
        <end position="26"/>
    </location>
</feature>
<sequence>MGRNLWAIMYVTVMILMIIQVVESSLHRVGGGRYTWNSDVNYSDWSNNQTFYSGDWLYFGFDRKIHNILQVNKSSYEKCIDTDFIFNITRGGRDVFQLVQPKPYYFICGRGFCLKGMKLAVNVLPQPPRSTPTSPITPASTAISLIHSNAFTVAILTLAFKVLYFD</sequence>
<evidence type="ECO:0000313" key="8">
    <source>
        <dbReference type="EMBL" id="KAL1225889.1"/>
    </source>
</evidence>
<keyword evidence="9" id="KW-1185">Reference proteome</keyword>
<dbReference type="CDD" id="cd11017">
    <property type="entry name" value="Phytocyanin_like_1"/>
    <property type="match status" value="1"/>
</dbReference>
<keyword evidence="2" id="KW-1015">Disulfide bond</keyword>
<proteinExistence type="inferred from homology"/>
<dbReference type="Pfam" id="PF02298">
    <property type="entry name" value="Cu_bind_like"/>
    <property type="match status" value="1"/>
</dbReference>
<dbReference type="PANTHER" id="PTHR33021">
    <property type="entry name" value="BLUE COPPER PROTEIN"/>
    <property type="match status" value="1"/>
</dbReference>
<evidence type="ECO:0000256" key="1">
    <source>
        <dbReference type="ARBA" id="ARBA00022729"/>
    </source>
</evidence>